<accession>A0A2G6E8T0</accession>
<sequence>MDTFVLNAVCKELQAQICPSWINNIFQTDEFSLLFVLWCQQREICLAVSVDARFQYVYLTRKKPDAQVSTFGKFLLHHIKGAKIRSITKAPLERILSIDLVKKDIDGSDLTFQLILEIMGRHSNLILLQQATHKILESLRHVTAAQSSYRRIAPGAVYVAPPQQKKLDLSTLAESDFLKIVRQFHEEAAQNPGLQLWNVLLQRIQGLSPLLAKDIAGQGSKNCWERLEAIRDMLCSEAYRPCIVLQHVNSLQEKALAVSAFPLEQFSQKKNIKILTFESMSAAAEAYYSSQAEQQRSDSLRSSLLSPLKQRLAKLRKKQEHLQEQQKHIAHAQDYKQQGELIAANIYRLKKGMSRARIIDYYHPEHAEIEIELNPRLNPSQNAQHCFKRYNKLKQGQVIAEQRLADAEQEIAYLEELQFFVEDANSLTELRRLKKEAQDKHALNKPQKNMLPPKPKEPAKPFRRFMSSDGFEVYVGRSSRENDLLTQKYARPDDIWLHAHRAPGSHVLILNRRRKMAIPGQTLQEAASLALYYSKLRCSGKADVMYTARKHLKKPKGAPPGLVTVSQFQTIHAVPQSEISIKH</sequence>
<dbReference type="Pfam" id="PF05670">
    <property type="entry name" value="NFACT-R_1"/>
    <property type="match status" value="1"/>
</dbReference>
<feature type="coiled-coil region" evidence="5">
    <location>
        <begin position="390"/>
        <end position="417"/>
    </location>
</feature>
<dbReference type="GO" id="GO:0043023">
    <property type="term" value="F:ribosomal large subunit binding"/>
    <property type="evidence" value="ECO:0007669"/>
    <property type="project" value="UniProtKB-UniRule"/>
</dbReference>
<dbReference type="HAMAP" id="MF_00844_B">
    <property type="entry name" value="RqcH_B"/>
    <property type="match status" value="1"/>
</dbReference>
<evidence type="ECO:0000256" key="3">
    <source>
        <dbReference type="ARBA" id="ARBA00022884"/>
    </source>
</evidence>
<dbReference type="EMBL" id="PDPS01000023">
    <property type="protein sequence ID" value="PID58262.1"/>
    <property type="molecule type" value="Genomic_DNA"/>
</dbReference>
<comment type="function">
    <text evidence="5">Key component of the ribosome quality control system (RQC), a ribosome-associated complex that mediates the extraction of incompletely synthesized nascent chains from stalled ribosomes and their subsequent degradation. RqcH recruits Ala-charged tRNA, and with RqcP directs the elongation of stalled nascent chains on 50S ribosomal subunits, leading to non-templated C-terminal alanine extensions (Ala tail). The Ala tail promotes nascent chain degradation. May add between 1 and at least 8 Ala residues. Binds to stalled 50S ribosomal subunits.</text>
</comment>
<keyword evidence="1 5" id="KW-0820">tRNA-binding</keyword>
<evidence type="ECO:0000256" key="4">
    <source>
        <dbReference type="ARBA" id="ARBA00022917"/>
    </source>
</evidence>
<name>A0A2G6E8T0_9BACT</name>
<dbReference type="InterPro" id="IPR043682">
    <property type="entry name" value="RqcH_bacterial"/>
</dbReference>
<organism evidence="8 9">
    <name type="scientific">candidate division KSB3 bacterium</name>
    <dbReference type="NCBI Taxonomy" id="2044937"/>
    <lineage>
        <taxon>Bacteria</taxon>
        <taxon>candidate division KSB3</taxon>
    </lineage>
</organism>
<proteinExistence type="inferred from homology"/>
<evidence type="ECO:0000256" key="6">
    <source>
        <dbReference type="SAM" id="MobiDB-lite"/>
    </source>
</evidence>
<gene>
    <name evidence="5" type="primary">rqcH</name>
    <name evidence="8" type="ORF">CSB45_04125</name>
</gene>
<dbReference type="AlphaFoldDB" id="A0A2G6E8T0"/>
<feature type="domain" description="NFACT RNA-binding" evidence="7">
    <location>
        <begin position="462"/>
        <end position="557"/>
    </location>
</feature>
<dbReference type="InterPro" id="IPR008532">
    <property type="entry name" value="NFACT_RNA-bd"/>
</dbReference>
<dbReference type="GO" id="GO:1990112">
    <property type="term" value="C:RQC complex"/>
    <property type="evidence" value="ECO:0007669"/>
    <property type="project" value="TreeGrafter"/>
</dbReference>
<comment type="caution">
    <text evidence="8">The sequence shown here is derived from an EMBL/GenBank/DDBJ whole genome shotgun (WGS) entry which is preliminary data.</text>
</comment>
<feature type="region of interest" description="Disordered" evidence="6">
    <location>
        <begin position="438"/>
        <end position="460"/>
    </location>
</feature>
<dbReference type="PANTHER" id="PTHR15239">
    <property type="entry name" value="NUCLEAR EXPORT MEDIATOR FACTOR NEMF"/>
    <property type="match status" value="1"/>
</dbReference>
<dbReference type="Gene3D" id="2.30.310.10">
    <property type="entry name" value="ibrinogen binding protein from staphylococcus aureus domain"/>
    <property type="match status" value="1"/>
</dbReference>
<evidence type="ECO:0000313" key="8">
    <source>
        <dbReference type="EMBL" id="PID58262.1"/>
    </source>
</evidence>
<dbReference type="PANTHER" id="PTHR15239:SF6">
    <property type="entry name" value="RIBOSOME QUALITY CONTROL COMPLEX SUBUNIT NEMF"/>
    <property type="match status" value="1"/>
</dbReference>
<evidence type="ECO:0000256" key="5">
    <source>
        <dbReference type="HAMAP-Rule" id="MF_00844"/>
    </source>
</evidence>
<comment type="subunit">
    <text evidence="5">Associates with stalled 50S ribosomal subunits. Binds to RqcP.</text>
</comment>
<keyword evidence="4 5" id="KW-0648">Protein biosynthesis</keyword>
<protein>
    <recommendedName>
        <fullName evidence="5">Rqc2 homolog RqcH</fullName>
        <shortName evidence="5">RqcH</shortName>
    </recommendedName>
</protein>
<reference evidence="8 9" key="1">
    <citation type="submission" date="2017-10" db="EMBL/GenBank/DDBJ databases">
        <title>Novel microbial diversity and functional potential in the marine mammal oral microbiome.</title>
        <authorList>
            <person name="Dudek N.K."/>
            <person name="Sun C.L."/>
            <person name="Burstein D."/>
            <person name="Kantor R.S."/>
            <person name="Aliaga Goltsman D.S."/>
            <person name="Bik E.M."/>
            <person name="Thomas B.C."/>
            <person name="Banfield J.F."/>
            <person name="Relman D.A."/>
        </authorList>
    </citation>
    <scope>NUCLEOTIDE SEQUENCE [LARGE SCALE GENOMIC DNA]</scope>
    <source>
        <strain evidence="8">DOLZORAL124_49_17</strain>
    </source>
</reference>
<evidence type="ECO:0000256" key="1">
    <source>
        <dbReference type="ARBA" id="ARBA00022555"/>
    </source>
</evidence>
<keyword evidence="2 5" id="KW-0699">rRNA-binding</keyword>
<evidence type="ECO:0000313" key="9">
    <source>
        <dbReference type="Proteomes" id="UP000229740"/>
    </source>
</evidence>
<evidence type="ECO:0000259" key="7">
    <source>
        <dbReference type="Pfam" id="PF05670"/>
    </source>
</evidence>
<dbReference type="GO" id="GO:0000049">
    <property type="term" value="F:tRNA binding"/>
    <property type="evidence" value="ECO:0007669"/>
    <property type="project" value="UniProtKB-UniRule"/>
</dbReference>
<keyword evidence="3 5" id="KW-0694">RNA-binding</keyword>
<comment type="similarity">
    <text evidence="5">Belongs to the NEMF family.</text>
</comment>
<dbReference type="Proteomes" id="UP000229740">
    <property type="component" value="Unassembled WGS sequence"/>
</dbReference>
<dbReference type="GO" id="GO:0072344">
    <property type="term" value="P:rescue of stalled ribosome"/>
    <property type="evidence" value="ECO:0007669"/>
    <property type="project" value="UniProtKB-UniRule"/>
</dbReference>
<evidence type="ECO:0000256" key="2">
    <source>
        <dbReference type="ARBA" id="ARBA00022730"/>
    </source>
</evidence>
<dbReference type="InterPro" id="IPR051608">
    <property type="entry name" value="RQC_Subunit_NEMF"/>
</dbReference>
<keyword evidence="5" id="KW-0175">Coiled coil</keyword>
<dbReference type="Pfam" id="PF05833">
    <property type="entry name" value="NFACT_N"/>
    <property type="match status" value="1"/>
</dbReference>
<dbReference type="GO" id="GO:0019843">
    <property type="term" value="F:rRNA binding"/>
    <property type="evidence" value="ECO:0007669"/>
    <property type="project" value="UniProtKB-UniRule"/>
</dbReference>